<dbReference type="InterPro" id="IPR052929">
    <property type="entry name" value="RNase_H-like_EbsB-rel"/>
</dbReference>
<keyword evidence="2" id="KW-1185">Reference proteome</keyword>
<accession>A0A9J5YHA8</accession>
<evidence type="ECO:0000313" key="1">
    <source>
        <dbReference type="EMBL" id="KAG5598612.1"/>
    </source>
</evidence>
<dbReference type="PANTHER" id="PTHR47074">
    <property type="entry name" value="BNAC02G40300D PROTEIN"/>
    <property type="match status" value="1"/>
</dbReference>
<dbReference type="Proteomes" id="UP000824120">
    <property type="component" value="Chromosome 6"/>
</dbReference>
<dbReference type="EMBL" id="JACXVP010000006">
    <property type="protein sequence ID" value="KAG5598612.1"/>
    <property type="molecule type" value="Genomic_DNA"/>
</dbReference>
<evidence type="ECO:0008006" key="3">
    <source>
        <dbReference type="Google" id="ProtNLM"/>
    </source>
</evidence>
<dbReference type="AlphaFoldDB" id="A0A9J5YHA8"/>
<evidence type="ECO:0000313" key="2">
    <source>
        <dbReference type="Proteomes" id="UP000824120"/>
    </source>
</evidence>
<dbReference type="OrthoDB" id="1733298at2759"/>
<protein>
    <recommendedName>
        <fullName evidence="3">RNase H type-1 domain-containing protein</fullName>
    </recommendedName>
</protein>
<dbReference type="PANTHER" id="PTHR47074:SF11">
    <property type="entry name" value="REVERSE TRANSCRIPTASE-LIKE PROTEIN"/>
    <property type="match status" value="1"/>
</dbReference>
<sequence length="115" mass="13334">MELQVESYLSIDYRPIPKIACIVIKWLKPPENLVKINTDGSRDANGRVGTGEIYRDHRGKLSWPFLEVLVGILAIWPKPKVQHCYREANQVASALAKWSITNEELLFLHMFTYHR</sequence>
<proteinExistence type="predicted"/>
<name>A0A9J5YHA8_SOLCO</name>
<reference evidence="1 2" key="1">
    <citation type="submission" date="2020-09" db="EMBL/GenBank/DDBJ databases">
        <title>De no assembly of potato wild relative species, Solanum commersonii.</title>
        <authorList>
            <person name="Cho K."/>
        </authorList>
    </citation>
    <scope>NUCLEOTIDE SEQUENCE [LARGE SCALE GENOMIC DNA]</scope>
    <source>
        <strain evidence="1">LZ3.2</strain>
        <tissue evidence="1">Leaf</tissue>
    </source>
</reference>
<gene>
    <name evidence="1" type="ORF">H5410_029982</name>
</gene>
<organism evidence="1 2">
    <name type="scientific">Solanum commersonii</name>
    <name type="common">Commerson's wild potato</name>
    <name type="synonym">Commerson's nightshade</name>
    <dbReference type="NCBI Taxonomy" id="4109"/>
    <lineage>
        <taxon>Eukaryota</taxon>
        <taxon>Viridiplantae</taxon>
        <taxon>Streptophyta</taxon>
        <taxon>Embryophyta</taxon>
        <taxon>Tracheophyta</taxon>
        <taxon>Spermatophyta</taxon>
        <taxon>Magnoliopsida</taxon>
        <taxon>eudicotyledons</taxon>
        <taxon>Gunneridae</taxon>
        <taxon>Pentapetalae</taxon>
        <taxon>asterids</taxon>
        <taxon>lamiids</taxon>
        <taxon>Solanales</taxon>
        <taxon>Solanaceae</taxon>
        <taxon>Solanoideae</taxon>
        <taxon>Solaneae</taxon>
        <taxon>Solanum</taxon>
    </lineage>
</organism>
<comment type="caution">
    <text evidence="1">The sequence shown here is derived from an EMBL/GenBank/DDBJ whole genome shotgun (WGS) entry which is preliminary data.</text>
</comment>